<dbReference type="SUPFAM" id="SSF81321">
    <property type="entry name" value="Family A G protein-coupled receptor-like"/>
    <property type="match status" value="1"/>
</dbReference>
<gene>
    <name evidence="12" type="primary">LOC107124502</name>
</gene>
<dbReference type="PRINTS" id="PR00237">
    <property type="entry name" value="GPCRRHODOPSN"/>
</dbReference>
<evidence type="ECO:0000256" key="1">
    <source>
        <dbReference type="ARBA" id="ARBA00004651"/>
    </source>
</evidence>
<feature type="transmembrane region" description="Helical" evidence="9">
    <location>
        <begin position="145"/>
        <end position="166"/>
    </location>
</feature>
<keyword evidence="8" id="KW-0807">Transducer</keyword>
<feature type="transmembrane region" description="Helical" evidence="9">
    <location>
        <begin position="64"/>
        <end position="86"/>
    </location>
</feature>
<dbReference type="CDD" id="cd15225">
    <property type="entry name" value="7tmA_OR10A-like"/>
    <property type="match status" value="1"/>
</dbReference>
<comment type="subcellular location">
    <subcellularLocation>
        <location evidence="1">Cell membrane</location>
        <topology evidence="1">Multi-pass membrane protein</topology>
    </subcellularLocation>
</comment>
<feature type="domain" description="G-protein coupled receptors family 1 profile" evidence="10">
    <location>
        <begin position="45"/>
        <end position="294"/>
    </location>
</feature>
<evidence type="ECO:0000256" key="8">
    <source>
        <dbReference type="ARBA" id="ARBA00023224"/>
    </source>
</evidence>
<dbReference type="Gene3D" id="1.20.1070.10">
    <property type="entry name" value="Rhodopsin 7-helix transmembrane proteins"/>
    <property type="match status" value="1"/>
</dbReference>
<sequence length="312" mass="35269">MSEDLAWENQSSVSEFILLGFSSQPQMQLMLFVAFLVLYLLTLLGNSLIITLIMTDSRLHTPMYFLLANLSFLDISYTTTTVPQMLIHLLSKRKTISYARCAAQMYIFLSLGITECVLYAVMAYDRYVAICHPLRYAIIMSRPSCIKLAAGSWTCGFLFAMMHTGFTMRLPYCGPNEINHFFCEVPAILKLACADTRVNEVVDFVLGVILLMTPLSLIVVSYCFIFAAVSKIRSTEGKFKAFSTCSSHITVVTLFYSAAMFMYMRPASSYKPERDKKFSLFYNVVSALLNPFIYSLRNKDVKGALVKLVCKE</sequence>
<evidence type="ECO:0000256" key="4">
    <source>
        <dbReference type="ARBA" id="ARBA00022692"/>
    </source>
</evidence>
<keyword evidence="4 9" id="KW-0812">Transmembrane</keyword>
<dbReference type="RefSeq" id="XP_015283467.1">
    <property type="nucleotide sequence ID" value="XM_015427981.1"/>
</dbReference>
<keyword evidence="11" id="KW-1185">Reference proteome</keyword>
<keyword evidence="2" id="KW-1003">Cell membrane</keyword>
<evidence type="ECO:0000313" key="11">
    <source>
        <dbReference type="Proteomes" id="UP000694871"/>
    </source>
</evidence>
<evidence type="ECO:0000256" key="6">
    <source>
        <dbReference type="ARBA" id="ARBA00022989"/>
    </source>
</evidence>
<evidence type="ECO:0000313" key="12">
    <source>
        <dbReference type="RefSeq" id="XP_015283467.1"/>
    </source>
</evidence>
<name>A0ABM1LBY0_GEKJA</name>
<feature type="transmembrane region" description="Helical" evidence="9">
    <location>
        <begin position="106"/>
        <end position="124"/>
    </location>
</feature>
<dbReference type="PANTHER" id="PTHR26453">
    <property type="entry name" value="OLFACTORY RECEPTOR"/>
    <property type="match status" value="1"/>
</dbReference>
<accession>A0ABM1LBY0</accession>
<keyword evidence="7 9" id="KW-0472">Membrane</keyword>
<evidence type="ECO:0000256" key="7">
    <source>
        <dbReference type="ARBA" id="ARBA00023136"/>
    </source>
</evidence>
<keyword evidence="6 9" id="KW-1133">Transmembrane helix</keyword>
<keyword evidence="5" id="KW-0552">Olfaction</keyword>
<evidence type="ECO:0000256" key="5">
    <source>
        <dbReference type="ARBA" id="ARBA00022725"/>
    </source>
</evidence>
<keyword evidence="3" id="KW-0716">Sensory transduction</keyword>
<reference evidence="12" key="1">
    <citation type="submission" date="2025-08" db="UniProtKB">
        <authorList>
            <consortium name="RefSeq"/>
        </authorList>
    </citation>
    <scope>IDENTIFICATION</scope>
</reference>
<evidence type="ECO:0000256" key="9">
    <source>
        <dbReference type="SAM" id="Phobius"/>
    </source>
</evidence>
<dbReference type="InterPro" id="IPR000725">
    <property type="entry name" value="Olfact_rcpt"/>
</dbReference>
<feature type="transmembrane region" description="Helical" evidence="9">
    <location>
        <begin position="241"/>
        <end position="263"/>
    </location>
</feature>
<evidence type="ECO:0000259" key="10">
    <source>
        <dbReference type="PROSITE" id="PS50262"/>
    </source>
</evidence>
<dbReference type="InterPro" id="IPR017452">
    <property type="entry name" value="GPCR_Rhodpsn_7TM"/>
</dbReference>
<proteinExistence type="predicted"/>
<feature type="transmembrane region" description="Helical" evidence="9">
    <location>
        <begin position="204"/>
        <end position="229"/>
    </location>
</feature>
<dbReference type="Pfam" id="PF13853">
    <property type="entry name" value="7tm_4"/>
    <property type="match status" value="1"/>
</dbReference>
<evidence type="ECO:0000256" key="3">
    <source>
        <dbReference type="ARBA" id="ARBA00022606"/>
    </source>
</evidence>
<protein>
    <submittedName>
        <fullName evidence="12">Olfactory receptor 2D3-like</fullName>
    </submittedName>
</protein>
<dbReference type="PROSITE" id="PS50262">
    <property type="entry name" value="G_PROTEIN_RECEP_F1_2"/>
    <property type="match status" value="1"/>
</dbReference>
<feature type="transmembrane region" description="Helical" evidence="9">
    <location>
        <begin position="29"/>
        <end position="52"/>
    </location>
</feature>
<dbReference type="Proteomes" id="UP000694871">
    <property type="component" value="Unplaced"/>
</dbReference>
<dbReference type="InterPro" id="IPR000276">
    <property type="entry name" value="GPCR_Rhodpsn"/>
</dbReference>
<dbReference type="PRINTS" id="PR00245">
    <property type="entry name" value="OLFACTORYR"/>
</dbReference>
<dbReference type="GeneID" id="107124502"/>
<organism evidence="11 12">
    <name type="scientific">Gekko japonicus</name>
    <name type="common">Schlegel's Japanese gecko</name>
    <dbReference type="NCBI Taxonomy" id="146911"/>
    <lineage>
        <taxon>Eukaryota</taxon>
        <taxon>Metazoa</taxon>
        <taxon>Chordata</taxon>
        <taxon>Craniata</taxon>
        <taxon>Vertebrata</taxon>
        <taxon>Euteleostomi</taxon>
        <taxon>Lepidosauria</taxon>
        <taxon>Squamata</taxon>
        <taxon>Bifurcata</taxon>
        <taxon>Gekkota</taxon>
        <taxon>Gekkonidae</taxon>
        <taxon>Gekkoninae</taxon>
        <taxon>Gekko</taxon>
    </lineage>
</organism>
<feature type="transmembrane region" description="Helical" evidence="9">
    <location>
        <begin position="278"/>
        <end position="296"/>
    </location>
</feature>
<evidence type="ECO:0000256" key="2">
    <source>
        <dbReference type="ARBA" id="ARBA00022475"/>
    </source>
</evidence>